<keyword evidence="5 9" id="KW-0479">Metal-binding</keyword>
<dbReference type="PANTHER" id="PTHR33254:SF4">
    <property type="entry name" value="4-HYDROXY-4-METHYL-2-OXOGLUTARATE ALDOLASE 3-RELATED"/>
    <property type="match status" value="1"/>
</dbReference>
<dbReference type="GO" id="GO:0008948">
    <property type="term" value="F:oxaloacetate decarboxylase activity"/>
    <property type="evidence" value="ECO:0007669"/>
    <property type="project" value="UniProtKB-EC"/>
</dbReference>
<evidence type="ECO:0000256" key="2">
    <source>
        <dbReference type="ARBA" id="ARBA00001968"/>
    </source>
</evidence>
<sequence>MSSEIKVRTTDLCDKHPDAIAVADPIFRDYGGARLFHGRVTTVKVHEANVLVRKALEEPGEGRVLVVDGGGSLRCALLGDNLADMAHRNGWAGLLVYGCIRDAEELARIPIGVKALATHPRKSGKKDVGDRDVPVTFAGITYVPGGFVYADLDGVLFAKGQLT</sequence>
<evidence type="ECO:0000256" key="6">
    <source>
        <dbReference type="ARBA" id="ARBA00023239"/>
    </source>
</evidence>
<evidence type="ECO:0000313" key="12">
    <source>
        <dbReference type="Proteomes" id="UP000075635"/>
    </source>
</evidence>
<comment type="similarity">
    <text evidence="3 10">Belongs to the class II aldolase/RraA-like family.</text>
</comment>
<dbReference type="PANTHER" id="PTHR33254">
    <property type="entry name" value="4-HYDROXY-4-METHYL-2-OXOGLUTARATE ALDOLASE 3-RELATED"/>
    <property type="match status" value="1"/>
</dbReference>
<dbReference type="InterPro" id="IPR005493">
    <property type="entry name" value="RraA/RraA-like"/>
</dbReference>
<evidence type="ECO:0000313" key="11">
    <source>
        <dbReference type="EMBL" id="KYF75763.1"/>
    </source>
</evidence>
<accession>A0A150R6J2</accession>
<dbReference type="AlphaFoldDB" id="A0A150R6J2"/>
<dbReference type="GO" id="GO:0047443">
    <property type="term" value="F:4-hydroxy-4-methyl-2-oxoglutarate aldolase activity"/>
    <property type="evidence" value="ECO:0007669"/>
    <property type="project" value="UniProtKB-EC"/>
</dbReference>
<keyword evidence="9" id="KW-0460">Magnesium</keyword>
<dbReference type="InterPro" id="IPR010203">
    <property type="entry name" value="RraA"/>
</dbReference>
<dbReference type="Gene3D" id="3.50.30.40">
    <property type="entry name" value="Ribonuclease E inhibitor RraA/RraA-like"/>
    <property type="match status" value="1"/>
</dbReference>
<evidence type="ECO:0000256" key="7">
    <source>
        <dbReference type="ARBA" id="ARBA00025046"/>
    </source>
</evidence>
<dbReference type="EMBL" id="JEMB01003091">
    <property type="protein sequence ID" value="KYF75763.1"/>
    <property type="molecule type" value="Genomic_DNA"/>
</dbReference>
<evidence type="ECO:0000256" key="4">
    <source>
        <dbReference type="ARBA" id="ARBA00011233"/>
    </source>
</evidence>
<feature type="binding site" evidence="9">
    <location>
        <position position="101"/>
    </location>
    <ligand>
        <name>substrate</name>
    </ligand>
</feature>
<dbReference type="CDD" id="cd16841">
    <property type="entry name" value="RraA_family"/>
    <property type="match status" value="1"/>
</dbReference>
<dbReference type="NCBIfam" id="NF006875">
    <property type="entry name" value="PRK09372.1"/>
    <property type="match status" value="1"/>
</dbReference>
<dbReference type="NCBIfam" id="TIGR01935">
    <property type="entry name" value="NOT-MenG"/>
    <property type="match status" value="1"/>
</dbReference>
<dbReference type="GO" id="GO:0008428">
    <property type="term" value="F:ribonuclease inhibitor activity"/>
    <property type="evidence" value="ECO:0007669"/>
    <property type="project" value="InterPro"/>
</dbReference>
<evidence type="ECO:0000256" key="3">
    <source>
        <dbReference type="ARBA" id="ARBA00008621"/>
    </source>
</evidence>
<dbReference type="GO" id="GO:0046872">
    <property type="term" value="F:metal ion binding"/>
    <property type="evidence" value="ECO:0007669"/>
    <property type="project" value="UniProtKB-KW"/>
</dbReference>
<dbReference type="Proteomes" id="UP000075635">
    <property type="component" value="Unassembled WGS sequence"/>
</dbReference>
<evidence type="ECO:0000256" key="9">
    <source>
        <dbReference type="PIRSR" id="PIRSR605493-1"/>
    </source>
</evidence>
<feature type="binding site" evidence="9">
    <location>
        <position position="102"/>
    </location>
    <ligand>
        <name>Mg(2+)</name>
        <dbReference type="ChEBI" id="CHEBI:18420"/>
    </ligand>
</feature>
<dbReference type="SUPFAM" id="SSF89562">
    <property type="entry name" value="RraA-like"/>
    <property type="match status" value="1"/>
</dbReference>
<evidence type="ECO:0000256" key="10">
    <source>
        <dbReference type="RuleBase" id="RU004338"/>
    </source>
</evidence>
<comment type="subunit">
    <text evidence="4 10">Homotrimer.</text>
</comment>
<comment type="cofactor">
    <cofactor evidence="9">
        <name>Mg(2+)</name>
        <dbReference type="ChEBI" id="CHEBI:18420"/>
    </cofactor>
</comment>
<organism evidence="11 12">
    <name type="scientific">Sorangium cellulosum</name>
    <name type="common">Polyangium cellulosum</name>
    <dbReference type="NCBI Taxonomy" id="56"/>
    <lineage>
        <taxon>Bacteria</taxon>
        <taxon>Pseudomonadati</taxon>
        <taxon>Myxococcota</taxon>
        <taxon>Polyangia</taxon>
        <taxon>Polyangiales</taxon>
        <taxon>Polyangiaceae</taxon>
        <taxon>Sorangium</taxon>
    </lineage>
</organism>
<keyword evidence="6 10" id="KW-0456">Lyase</keyword>
<evidence type="ECO:0000256" key="1">
    <source>
        <dbReference type="ARBA" id="ARBA00001342"/>
    </source>
</evidence>
<dbReference type="Pfam" id="PF03737">
    <property type="entry name" value="RraA-like"/>
    <property type="match status" value="1"/>
</dbReference>
<dbReference type="InterPro" id="IPR036704">
    <property type="entry name" value="RraA/RraA-like_sf"/>
</dbReference>
<feature type="binding site" evidence="9">
    <location>
        <begin position="79"/>
        <end position="82"/>
    </location>
    <ligand>
        <name>substrate</name>
    </ligand>
</feature>
<comment type="function">
    <text evidence="7 10">Catalyzes the aldol cleavage of 4-hydroxy-4-methyl-2-oxoglutarate (HMG) into 2 molecules of pyruvate. Also contains a secondary oxaloacetate (OAA) decarboxylase activity due to the common pyruvate enolate transition state formed following C-C bond cleavage in the retro-aldol and decarboxylation reactions.</text>
</comment>
<reference evidence="11 12" key="1">
    <citation type="submission" date="2014-02" db="EMBL/GenBank/DDBJ databases">
        <title>The small core and large imbalanced accessory genome model reveals a collaborative survival strategy of Sorangium cellulosum strains in nature.</title>
        <authorList>
            <person name="Han K."/>
            <person name="Peng R."/>
            <person name="Blom J."/>
            <person name="Li Y.-Z."/>
        </authorList>
    </citation>
    <scope>NUCLEOTIDE SEQUENCE [LARGE SCALE GENOMIC DNA]</scope>
    <source>
        <strain evidence="11 12">So0011-07</strain>
    </source>
</reference>
<proteinExistence type="inferred from homology"/>
<evidence type="ECO:0000256" key="8">
    <source>
        <dbReference type="ARBA" id="ARBA00047973"/>
    </source>
</evidence>
<comment type="cofactor">
    <cofactor evidence="2 10">
        <name>a divalent metal cation</name>
        <dbReference type="ChEBI" id="CHEBI:60240"/>
    </cofactor>
</comment>
<dbReference type="EC" id="4.1.1.112" evidence="10"/>
<gene>
    <name evidence="11" type="ORF">BE17_06060</name>
</gene>
<dbReference type="GO" id="GO:0051252">
    <property type="term" value="P:regulation of RNA metabolic process"/>
    <property type="evidence" value="ECO:0007669"/>
    <property type="project" value="InterPro"/>
</dbReference>
<comment type="catalytic activity">
    <reaction evidence="1 10">
        <text>4-hydroxy-4-methyl-2-oxoglutarate = 2 pyruvate</text>
        <dbReference type="Rhea" id="RHEA:22748"/>
        <dbReference type="ChEBI" id="CHEBI:15361"/>
        <dbReference type="ChEBI" id="CHEBI:58276"/>
        <dbReference type="EC" id="4.1.3.17"/>
    </reaction>
</comment>
<name>A0A150R6J2_SORCE</name>
<dbReference type="EC" id="4.1.3.17" evidence="10"/>
<comment type="caution">
    <text evidence="11">The sequence shown here is derived from an EMBL/GenBank/DDBJ whole genome shotgun (WGS) entry which is preliminary data.</text>
</comment>
<protein>
    <recommendedName>
        <fullName evidence="10">4-hydroxy-4-methyl-2-oxoglutarate aldolase</fullName>
        <shortName evidence="10">HMG aldolase</shortName>
        <ecNumber evidence="10">4.1.1.112</ecNumber>
        <ecNumber evidence="10">4.1.3.17</ecNumber>
    </recommendedName>
    <alternativeName>
        <fullName evidence="10">Oxaloacetate decarboxylase</fullName>
    </alternativeName>
</protein>
<comment type="catalytic activity">
    <reaction evidence="8 10">
        <text>oxaloacetate + H(+) = pyruvate + CO2</text>
        <dbReference type="Rhea" id="RHEA:15641"/>
        <dbReference type="ChEBI" id="CHEBI:15361"/>
        <dbReference type="ChEBI" id="CHEBI:15378"/>
        <dbReference type="ChEBI" id="CHEBI:16452"/>
        <dbReference type="ChEBI" id="CHEBI:16526"/>
        <dbReference type="EC" id="4.1.1.112"/>
    </reaction>
</comment>
<evidence type="ECO:0000256" key="5">
    <source>
        <dbReference type="ARBA" id="ARBA00022723"/>
    </source>
</evidence>